<dbReference type="InterPro" id="IPR009000">
    <property type="entry name" value="Transl_B-barrel_sf"/>
</dbReference>
<evidence type="ECO:0000256" key="5">
    <source>
        <dbReference type="ARBA" id="ARBA00022917"/>
    </source>
</evidence>
<dbReference type="Pfam" id="PF16658">
    <property type="entry name" value="RF3_C"/>
    <property type="match status" value="1"/>
</dbReference>
<dbReference type="EMBL" id="OZ023707">
    <property type="protein sequence ID" value="CAK9878827.1"/>
    <property type="molecule type" value="Genomic_DNA"/>
</dbReference>
<keyword evidence="3" id="KW-0963">Cytoplasm</keyword>
<evidence type="ECO:0000259" key="7">
    <source>
        <dbReference type="PROSITE" id="PS51722"/>
    </source>
</evidence>
<feature type="domain" description="Tr-type G" evidence="7">
    <location>
        <begin position="170"/>
        <end position="440"/>
    </location>
</feature>
<dbReference type="HAMAP" id="MF_00072">
    <property type="entry name" value="Rel_fac_3"/>
    <property type="match status" value="1"/>
</dbReference>
<keyword evidence="6" id="KW-0342">GTP-binding</keyword>
<dbReference type="Pfam" id="PF22042">
    <property type="entry name" value="EF-G_D2"/>
    <property type="match status" value="1"/>
</dbReference>
<keyword evidence="9" id="KW-1185">Reference proteome</keyword>
<dbReference type="PANTHER" id="PTHR43556">
    <property type="entry name" value="PEPTIDE CHAIN RELEASE FACTOR RF3"/>
    <property type="match status" value="1"/>
</dbReference>
<keyword evidence="4" id="KW-0547">Nucleotide-binding</keyword>
<dbReference type="InterPro" id="IPR053905">
    <property type="entry name" value="EF-G-like_DII"/>
</dbReference>
<organism evidence="8 9">
    <name type="scientific">Sphagnum jensenii</name>
    <dbReference type="NCBI Taxonomy" id="128206"/>
    <lineage>
        <taxon>Eukaryota</taxon>
        <taxon>Viridiplantae</taxon>
        <taxon>Streptophyta</taxon>
        <taxon>Embryophyta</taxon>
        <taxon>Bryophyta</taxon>
        <taxon>Sphagnophytina</taxon>
        <taxon>Sphagnopsida</taxon>
        <taxon>Sphagnales</taxon>
        <taxon>Sphagnaceae</taxon>
        <taxon>Sphagnum</taxon>
    </lineage>
</organism>
<dbReference type="InterPro" id="IPR035647">
    <property type="entry name" value="EFG_III/V"/>
</dbReference>
<gene>
    <name evidence="8" type="ORF">CSSPJE1EN2_LOCUS20550</name>
</gene>
<dbReference type="SUPFAM" id="SSF50447">
    <property type="entry name" value="Translation proteins"/>
    <property type="match status" value="1"/>
</dbReference>
<dbReference type="SUPFAM" id="SSF52540">
    <property type="entry name" value="P-loop containing nucleoside triphosphate hydrolases"/>
    <property type="match status" value="1"/>
</dbReference>
<dbReference type="Gene3D" id="3.30.70.3280">
    <property type="entry name" value="Peptide chain release factor 3, domain III"/>
    <property type="match status" value="1"/>
</dbReference>
<dbReference type="Gene3D" id="3.40.50.300">
    <property type="entry name" value="P-loop containing nucleotide triphosphate hydrolases"/>
    <property type="match status" value="1"/>
</dbReference>
<evidence type="ECO:0000256" key="4">
    <source>
        <dbReference type="ARBA" id="ARBA00022741"/>
    </source>
</evidence>
<comment type="similarity">
    <text evidence="2">Belongs to the TRAFAC class translation factor GTPase superfamily. Classic translation factor GTPase family. PrfC subfamily.</text>
</comment>
<evidence type="ECO:0000256" key="1">
    <source>
        <dbReference type="ARBA" id="ARBA00004496"/>
    </source>
</evidence>
<protein>
    <recommendedName>
        <fullName evidence="7">Tr-type G domain-containing protein</fullName>
    </recommendedName>
</protein>
<dbReference type="PROSITE" id="PS00301">
    <property type="entry name" value="G_TR_1"/>
    <property type="match status" value="1"/>
</dbReference>
<evidence type="ECO:0000313" key="8">
    <source>
        <dbReference type="EMBL" id="CAK9878827.1"/>
    </source>
</evidence>
<name>A0ABP1BRV2_9BRYO</name>
<dbReference type="NCBIfam" id="TIGR00503">
    <property type="entry name" value="prfC"/>
    <property type="match status" value="1"/>
</dbReference>
<dbReference type="Gene3D" id="2.40.30.10">
    <property type="entry name" value="Translation factors"/>
    <property type="match status" value="1"/>
</dbReference>
<dbReference type="InterPro" id="IPR000795">
    <property type="entry name" value="T_Tr_GTP-bd_dom"/>
</dbReference>
<dbReference type="SUPFAM" id="SSF54980">
    <property type="entry name" value="EF-G C-terminal domain-like"/>
    <property type="match status" value="1"/>
</dbReference>
<comment type="subcellular location">
    <subcellularLocation>
        <location evidence="1">Cytoplasm</location>
    </subcellularLocation>
</comment>
<dbReference type="InterPro" id="IPR005225">
    <property type="entry name" value="Small_GTP-bd"/>
</dbReference>
<sequence>MANGAAMATAAMASHALQPLLQQQQQQSALARPWRRQVELCRLAAGRVIIRSQEPVEICSSQGGGGGVGGGLDGRYRRTIGAQKSRTSAQASVLGELRSDVVAEVEDLRVQEAGSATGEESSGASNCGLEEVVDGENDEWDEESRAVDADVGSSLGDGAISAAALAKEVAKRRNFAIISHPDAGKTTLTEKLLLYGGAIHEAGAVKARRDARHATSDWMELEKQRGISITSTALVFESKGYQITLLDTPGHQDFGEDTYRTLAAADNAVMLVDAGKGLEPQTRKLFEVCRMRRLPIFTFINKMDRPALEPLELLDQIEREFGLSTYPVNWPIGSGDRFVGVYYRPRQQVHLFEKGKKHGSQEASVRVLPWGDPSLEDIIDRDLFQQLQEEIELLEELTPPLDMSKIYSGDLSPVYFGSAMNNFGVELFLESFLGYAVQPGSHKSDVGEVEPEYPHFTGFVFKLQANMDPKHRDKVAFVRVCSGQFTKGMKVQVARNGKTLTLTRPQKMFAQDRTTMETGYAGDVIGLNNPNAFCIGDTVYCGPRRTYPGIPSFSPELFSYMRNPNPSKYKQFLKGITELLGEGAVQVLYSVDTGRTDPILAAVGQLQFEVVQYRMQSEYGVETQLEPLSFSVARWVTGGWPALEKVGRIYNCATVKDQWGRPVLLFRNEWNVAQLLSEHASIGELAPYALPPDQTSMK</sequence>
<dbReference type="InterPro" id="IPR027417">
    <property type="entry name" value="P-loop_NTPase"/>
</dbReference>
<dbReference type="PRINTS" id="PR00315">
    <property type="entry name" value="ELONGATNFCT"/>
</dbReference>
<evidence type="ECO:0000256" key="6">
    <source>
        <dbReference type="ARBA" id="ARBA00023134"/>
    </source>
</evidence>
<dbReference type="InterPro" id="IPR038467">
    <property type="entry name" value="RF3_dom_3_sf"/>
</dbReference>
<dbReference type="PROSITE" id="PS51722">
    <property type="entry name" value="G_TR_2"/>
    <property type="match status" value="1"/>
</dbReference>
<evidence type="ECO:0000256" key="2">
    <source>
        <dbReference type="ARBA" id="ARBA00009978"/>
    </source>
</evidence>
<accession>A0ABP1BRV2</accession>
<reference evidence="8" key="1">
    <citation type="submission" date="2024-03" db="EMBL/GenBank/DDBJ databases">
        <authorList>
            <consortium name="ELIXIR-Norway"/>
            <consortium name="Elixir Norway"/>
        </authorList>
    </citation>
    <scope>NUCLEOTIDE SEQUENCE</scope>
</reference>
<dbReference type="NCBIfam" id="NF001964">
    <property type="entry name" value="PRK00741.1"/>
    <property type="match status" value="1"/>
</dbReference>
<dbReference type="InterPro" id="IPR032090">
    <property type="entry name" value="RF3_C"/>
</dbReference>
<dbReference type="InterPro" id="IPR004548">
    <property type="entry name" value="PrfC"/>
</dbReference>
<dbReference type="Pfam" id="PF00009">
    <property type="entry name" value="GTP_EFTU"/>
    <property type="match status" value="1"/>
</dbReference>
<evidence type="ECO:0000313" key="9">
    <source>
        <dbReference type="Proteomes" id="UP001497522"/>
    </source>
</evidence>
<dbReference type="InterPro" id="IPR031157">
    <property type="entry name" value="G_TR_CS"/>
</dbReference>
<evidence type="ECO:0000256" key="3">
    <source>
        <dbReference type="ARBA" id="ARBA00022490"/>
    </source>
</evidence>
<dbReference type="NCBIfam" id="TIGR00231">
    <property type="entry name" value="small_GTP"/>
    <property type="match status" value="1"/>
</dbReference>
<keyword evidence="5" id="KW-0648">Protein biosynthesis</keyword>
<dbReference type="PANTHER" id="PTHR43556:SF2">
    <property type="entry name" value="PEPTIDE CHAIN RELEASE FACTOR RF3"/>
    <property type="match status" value="1"/>
</dbReference>
<dbReference type="Proteomes" id="UP001497522">
    <property type="component" value="Chromosome 6"/>
</dbReference>
<proteinExistence type="inferred from homology"/>